<dbReference type="InterPro" id="IPR015943">
    <property type="entry name" value="WD40/YVTN_repeat-like_dom_sf"/>
</dbReference>
<evidence type="ECO:0000313" key="3">
    <source>
        <dbReference type="EMBL" id="KAL2631009.1"/>
    </source>
</evidence>
<dbReference type="SMART" id="SM00320">
    <property type="entry name" value="WD40"/>
    <property type="match status" value="6"/>
</dbReference>
<dbReference type="PROSITE" id="PS50294">
    <property type="entry name" value="WD_REPEATS_REGION"/>
    <property type="match status" value="1"/>
</dbReference>
<keyword evidence="1" id="KW-0853">WD repeat</keyword>
<evidence type="ECO:0000256" key="1">
    <source>
        <dbReference type="PROSITE-ProRule" id="PRU00221"/>
    </source>
</evidence>
<comment type="caution">
    <text evidence="3">The sequence shown here is derived from an EMBL/GenBank/DDBJ whole genome shotgun (WGS) entry which is preliminary data.</text>
</comment>
<dbReference type="Pfam" id="PF00400">
    <property type="entry name" value="WD40"/>
    <property type="match status" value="3"/>
</dbReference>
<dbReference type="PROSITE" id="PS50082">
    <property type="entry name" value="WD_REPEATS_2"/>
    <property type="match status" value="2"/>
</dbReference>
<dbReference type="Gene3D" id="2.130.10.10">
    <property type="entry name" value="YVTN repeat-like/Quinoprotein amine dehydrogenase"/>
    <property type="match status" value="2"/>
</dbReference>
<evidence type="ECO:0000313" key="4">
    <source>
        <dbReference type="Proteomes" id="UP001605036"/>
    </source>
</evidence>
<dbReference type="SUPFAM" id="SSF50978">
    <property type="entry name" value="WD40 repeat-like"/>
    <property type="match status" value="1"/>
</dbReference>
<dbReference type="AlphaFoldDB" id="A0ABD1YJP3"/>
<organism evidence="3 4">
    <name type="scientific">Riccia fluitans</name>
    <dbReference type="NCBI Taxonomy" id="41844"/>
    <lineage>
        <taxon>Eukaryota</taxon>
        <taxon>Viridiplantae</taxon>
        <taxon>Streptophyta</taxon>
        <taxon>Embryophyta</taxon>
        <taxon>Marchantiophyta</taxon>
        <taxon>Marchantiopsida</taxon>
        <taxon>Marchantiidae</taxon>
        <taxon>Marchantiales</taxon>
        <taxon>Ricciaceae</taxon>
        <taxon>Riccia</taxon>
    </lineage>
</organism>
<protein>
    <recommendedName>
        <fullName evidence="5">WD repeat-containing protein 53</fullName>
    </recommendedName>
</protein>
<feature type="region of interest" description="Disordered" evidence="2">
    <location>
        <begin position="238"/>
        <end position="267"/>
    </location>
</feature>
<reference evidence="3 4" key="1">
    <citation type="submission" date="2024-09" db="EMBL/GenBank/DDBJ databases">
        <title>Chromosome-scale assembly of Riccia fluitans.</title>
        <authorList>
            <person name="Paukszto L."/>
            <person name="Sawicki J."/>
            <person name="Karawczyk K."/>
            <person name="Piernik-Szablinska J."/>
            <person name="Szczecinska M."/>
            <person name="Mazdziarz M."/>
        </authorList>
    </citation>
    <scope>NUCLEOTIDE SEQUENCE [LARGE SCALE GENOMIC DNA]</scope>
    <source>
        <strain evidence="3">Rf_01</strain>
        <tissue evidence="3">Aerial parts of the thallus</tissue>
    </source>
</reference>
<gene>
    <name evidence="3" type="ORF">R1flu_015695</name>
</gene>
<dbReference type="Proteomes" id="UP001605036">
    <property type="component" value="Unassembled WGS sequence"/>
</dbReference>
<dbReference type="EMBL" id="JBHFFA010000004">
    <property type="protein sequence ID" value="KAL2631009.1"/>
    <property type="molecule type" value="Genomic_DNA"/>
</dbReference>
<evidence type="ECO:0008006" key="5">
    <source>
        <dbReference type="Google" id="ProtNLM"/>
    </source>
</evidence>
<dbReference type="PANTHER" id="PTHR45296">
    <property type="entry name" value="TRANSDUCIN/WD40 REPEAT-LIKE SUPERFAMILY PROTEIN"/>
    <property type="match status" value="1"/>
</dbReference>
<accession>A0ABD1YJP3</accession>
<sequence length="368" mass="39690">MKRLFKLRGHNASVLCCTTSSSSPHSVFSSSEDGNMCVFDLRTKSCVSTHQISGEEGVTSICLKPGEDNQLYAAAGSAIHCLDLRLGSSGRELQKYDFSTDEINQVVVNHKATYLAAGDDSGEIKVIDLSNHKLYKTLRGGHTTICSAVQFHSQRPWEVISGGLDSKIVKWDFSKGRQLSTVQPVVPSGDSVGPMCNPPFVHAMATPHGDCSGEMGRSLAVARGDGSVEIYDSGFDSGKAARGKDTKSRRNNKSSSGERSGEDDYQKSGLRCRLTADEGGHLTAVSSVTFARFGERGRFLLSGGNDELVKLWDWASSTFKDTLSADVVPLTLNICHRKKVNWLTTAANSSANLIVADTSKVLSVYHVC</sequence>
<dbReference type="InterPro" id="IPR036322">
    <property type="entry name" value="WD40_repeat_dom_sf"/>
</dbReference>
<name>A0ABD1YJP3_9MARC</name>
<proteinExistence type="predicted"/>
<dbReference type="InterPro" id="IPR001680">
    <property type="entry name" value="WD40_rpt"/>
</dbReference>
<feature type="repeat" description="WD" evidence="1">
    <location>
        <begin position="278"/>
        <end position="322"/>
    </location>
</feature>
<evidence type="ECO:0000256" key="2">
    <source>
        <dbReference type="SAM" id="MobiDB-lite"/>
    </source>
</evidence>
<dbReference type="PANTHER" id="PTHR45296:SF1">
    <property type="entry name" value="TRANSDUCIN_WD40 REPEAT-LIKE SUPERFAMILY PROTEIN"/>
    <property type="match status" value="1"/>
</dbReference>
<keyword evidence="4" id="KW-1185">Reference proteome</keyword>
<feature type="repeat" description="WD" evidence="1">
    <location>
        <begin position="139"/>
        <end position="181"/>
    </location>
</feature>